<name>A0A5P1E5T5_ASPOF</name>
<feature type="repeat" description="PPR" evidence="2">
    <location>
        <begin position="335"/>
        <end position="369"/>
    </location>
</feature>
<dbReference type="InterPro" id="IPR011990">
    <property type="entry name" value="TPR-like_helical_dom_sf"/>
</dbReference>
<dbReference type="Gramene" id="ONK57343">
    <property type="protein sequence ID" value="ONK57343"/>
    <property type="gene ID" value="A4U43_C10F19100"/>
</dbReference>
<dbReference type="FunFam" id="1.25.40.10:FF:000184">
    <property type="entry name" value="Pentatricopeptide repeat-containing protein, chloroplastic"/>
    <property type="match status" value="1"/>
</dbReference>
<dbReference type="AlphaFoldDB" id="A0A5P1E5T5"/>
<dbReference type="GO" id="GO:0009451">
    <property type="term" value="P:RNA modification"/>
    <property type="evidence" value="ECO:0007669"/>
    <property type="project" value="InterPro"/>
</dbReference>
<dbReference type="GO" id="GO:0003723">
    <property type="term" value="F:RNA binding"/>
    <property type="evidence" value="ECO:0007669"/>
    <property type="project" value="InterPro"/>
</dbReference>
<dbReference type="OMA" id="FYLQMNR"/>
<dbReference type="InterPro" id="IPR046848">
    <property type="entry name" value="E_motif"/>
</dbReference>
<dbReference type="NCBIfam" id="TIGR00756">
    <property type="entry name" value="PPR"/>
    <property type="match status" value="5"/>
</dbReference>
<dbReference type="PROSITE" id="PS51375">
    <property type="entry name" value="PPR"/>
    <property type="match status" value="5"/>
</dbReference>
<dbReference type="PANTHER" id="PTHR47926">
    <property type="entry name" value="PENTATRICOPEPTIDE REPEAT-CONTAINING PROTEIN"/>
    <property type="match status" value="1"/>
</dbReference>
<dbReference type="EMBL" id="CM007390">
    <property type="protein sequence ID" value="ONK57343.1"/>
    <property type="molecule type" value="Genomic_DNA"/>
</dbReference>
<dbReference type="InterPro" id="IPR002885">
    <property type="entry name" value="PPR_rpt"/>
</dbReference>
<accession>A0A5P1E5T5</accession>
<feature type="repeat" description="PPR" evidence="2">
    <location>
        <begin position="140"/>
        <end position="170"/>
    </location>
</feature>
<reference evidence="4" key="1">
    <citation type="journal article" date="2017" name="Nat. Commun.">
        <title>The asparagus genome sheds light on the origin and evolution of a young Y chromosome.</title>
        <authorList>
            <person name="Harkess A."/>
            <person name="Zhou J."/>
            <person name="Xu C."/>
            <person name="Bowers J.E."/>
            <person name="Van der Hulst R."/>
            <person name="Ayyampalayam S."/>
            <person name="Mercati F."/>
            <person name="Riccardi P."/>
            <person name="McKain M.R."/>
            <person name="Kakrana A."/>
            <person name="Tang H."/>
            <person name="Ray J."/>
            <person name="Groenendijk J."/>
            <person name="Arikit S."/>
            <person name="Mathioni S.M."/>
            <person name="Nakano M."/>
            <person name="Shan H."/>
            <person name="Telgmann-Rauber A."/>
            <person name="Kanno A."/>
            <person name="Yue Z."/>
            <person name="Chen H."/>
            <person name="Li W."/>
            <person name="Chen Y."/>
            <person name="Xu X."/>
            <person name="Zhang Y."/>
            <person name="Luo S."/>
            <person name="Chen H."/>
            <person name="Gao J."/>
            <person name="Mao Z."/>
            <person name="Pires J.C."/>
            <person name="Luo M."/>
            <person name="Kudrna D."/>
            <person name="Wing R.A."/>
            <person name="Meyers B.C."/>
            <person name="Yi K."/>
            <person name="Kong H."/>
            <person name="Lavrijsen P."/>
            <person name="Sunseri F."/>
            <person name="Falavigna A."/>
            <person name="Ye Y."/>
            <person name="Leebens-Mack J.H."/>
            <person name="Chen G."/>
        </authorList>
    </citation>
    <scope>NUCLEOTIDE SEQUENCE [LARGE SCALE GENOMIC DNA]</scope>
    <source>
        <strain evidence="4">cv. DH0086</strain>
    </source>
</reference>
<dbReference type="Pfam" id="PF20431">
    <property type="entry name" value="E_motif"/>
    <property type="match status" value="1"/>
</dbReference>
<organism evidence="3 4">
    <name type="scientific">Asparagus officinalis</name>
    <name type="common">Garden asparagus</name>
    <dbReference type="NCBI Taxonomy" id="4686"/>
    <lineage>
        <taxon>Eukaryota</taxon>
        <taxon>Viridiplantae</taxon>
        <taxon>Streptophyta</taxon>
        <taxon>Embryophyta</taxon>
        <taxon>Tracheophyta</taxon>
        <taxon>Spermatophyta</taxon>
        <taxon>Magnoliopsida</taxon>
        <taxon>Liliopsida</taxon>
        <taxon>Asparagales</taxon>
        <taxon>Asparagaceae</taxon>
        <taxon>Asparagoideae</taxon>
        <taxon>Asparagus</taxon>
    </lineage>
</organism>
<dbReference type="FunFam" id="1.25.40.10:FF:000344">
    <property type="entry name" value="Pentatricopeptide repeat-containing protein"/>
    <property type="match status" value="1"/>
</dbReference>
<keyword evidence="1" id="KW-0677">Repeat</keyword>
<feature type="repeat" description="PPR" evidence="2">
    <location>
        <begin position="234"/>
        <end position="268"/>
    </location>
</feature>
<keyword evidence="4" id="KW-1185">Reference proteome</keyword>
<dbReference type="Pfam" id="PF01535">
    <property type="entry name" value="PPR"/>
    <property type="match status" value="6"/>
</dbReference>
<dbReference type="PANTHER" id="PTHR47926:SF452">
    <property type="entry name" value="PENTATRICOPEPTIDE REPEAT-CONTAINING PROTEIN"/>
    <property type="match status" value="1"/>
</dbReference>
<dbReference type="Pfam" id="PF13041">
    <property type="entry name" value="PPR_2"/>
    <property type="match status" value="1"/>
</dbReference>
<dbReference type="Pfam" id="PF12854">
    <property type="entry name" value="PPR_1"/>
    <property type="match status" value="1"/>
</dbReference>
<proteinExistence type="predicted"/>
<evidence type="ECO:0000313" key="3">
    <source>
        <dbReference type="EMBL" id="ONK57343.1"/>
    </source>
</evidence>
<dbReference type="InterPro" id="IPR046960">
    <property type="entry name" value="PPR_At4g14850-like_plant"/>
</dbReference>
<feature type="repeat" description="PPR" evidence="2">
    <location>
        <begin position="172"/>
        <end position="206"/>
    </location>
</feature>
<evidence type="ECO:0000313" key="4">
    <source>
        <dbReference type="Proteomes" id="UP000243459"/>
    </source>
</evidence>
<evidence type="ECO:0000256" key="1">
    <source>
        <dbReference type="ARBA" id="ARBA00022737"/>
    </source>
</evidence>
<evidence type="ECO:0000256" key="2">
    <source>
        <dbReference type="PROSITE-ProRule" id="PRU00708"/>
    </source>
</evidence>
<dbReference type="Gene3D" id="1.25.40.10">
    <property type="entry name" value="Tetratricopeptide repeat domain"/>
    <property type="match status" value="3"/>
</dbReference>
<gene>
    <name evidence="3" type="ORF">A4U43_C10F19100</name>
</gene>
<protein>
    <submittedName>
        <fullName evidence="3">Uncharacterized protein</fullName>
    </submittedName>
</protein>
<sequence length="556" mass="62673">MFPPLSSTKNLHRLSKHCASLSHLNQILTQLLIHPQPSPFSFNSLIQSYTNSNLPHHSLLLFLHMTRSVSSQPDNLTYSFALKACALLRAVAPGISIHCRILCLGFRPDAFIRCGLIRMYFDFEEIGSAYKVFDEMIDRDVVIWNSMIGGCVKCGRVQEARELFEMMNVSKNVGSYNAMLGGYVRVGCIERARELFDEMPERDVVSWNIMIGAQARLGTVEIACELFDYAPKKNVTTWSTIISGFCHSGCYNDALDKFKKMLVDGPRPNQAVLVCALSSCAHLGALELGVWVHGYIVQSGFKVDDWLGSSLIDMYAKCGVLQAAISLFHRLKRREACAWTSMIHGYAIHGQCQQALDTFNKMEELRIKPNDVTFVAILSACSHAGLVDKGREIFKRMKQVCNMSPKIEHYTCMIDLFCRSNLLDEAQELVKSMPMKPDIYVWGALISGLRIHQPNSLKLDNGLRGEIERLRPTDSGLYVLLSNIYAGFDQWGEVEIMRGMMKDFGVKKSRGWSSIEVEGVVHVFLAGQREGNYYKLDQAYEMLDCVYKGTCISYFA</sequence>
<dbReference type="Proteomes" id="UP000243459">
    <property type="component" value="Chromosome 10"/>
</dbReference>
<feature type="repeat" description="PPR" evidence="2">
    <location>
        <begin position="370"/>
        <end position="400"/>
    </location>
</feature>